<protein>
    <submittedName>
        <fullName evidence="6">Pirin family protein</fullName>
    </submittedName>
</protein>
<sequence>MSERPVRRMIPAIDSQDGAGVKLKRSLGQRQSLRIDPFLMLDHFSSDDPDDYIAGFPPHPHRGFETVTYMLDGQMLHRDHLGNEGLLRSGGVQWMTAGRGVIHEERPQQEAGLMRGFQLWVNLPAQEKMKPAAYQNLEPESIPEYRDEQVSLRLVAGQLSWQGQTLTGPITGISTAPLFVDIQLQPHAHCVIPVAEDLAAFTYVFEGSLFIEHTALPQHAAVELGAGDRLVLSAGAEGGRCLLLAARPIGEPIVQYGPFVMNTLEEIDQALQDYRAGVLTDPA</sequence>
<dbReference type="Pfam" id="PF02678">
    <property type="entry name" value="Pirin"/>
    <property type="match status" value="1"/>
</dbReference>
<dbReference type="PANTHER" id="PTHR13903:SF8">
    <property type="entry name" value="PIRIN"/>
    <property type="match status" value="1"/>
</dbReference>
<dbReference type="InterPro" id="IPR008778">
    <property type="entry name" value="Pirin_C_dom"/>
</dbReference>
<dbReference type="InterPro" id="IPR014710">
    <property type="entry name" value="RmlC-like_jellyroll"/>
</dbReference>
<proteinExistence type="inferred from homology"/>
<feature type="binding site" evidence="2">
    <location>
        <position position="61"/>
    </location>
    <ligand>
        <name>Fe cation</name>
        <dbReference type="ChEBI" id="CHEBI:24875"/>
    </ligand>
</feature>
<dbReference type="Gene3D" id="2.60.120.10">
    <property type="entry name" value="Jelly Rolls"/>
    <property type="match status" value="2"/>
</dbReference>
<comment type="cofactor">
    <cofactor evidence="2">
        <name>Fe cation</name>
        <dbReference type="ChEBI" id="CHEBI:24875"/>
    </cofactor>
    <text evidence="2">Binds 1 Fe cation per subunit.</text>
</comment>
<evidence type="ECO:0000256" key="1">
    <source>
        <dbReference type="ARBA" id="ARBA00008416"/>
    </source>
</evidence>
<evidence type="ECO:0000313" key="6">
    <source>
        <dbReference type="EMBL" id="KAA0875685.1"/>
    </source>
</evidence>
<accession>A0A5A9W663</accession>
<dbReference type="InterPro" id="IPR003829">
    <property type="entry name" value="Pirin_N_dom"/>
</dbReference>
<dbReference type="GO" id="GO:0046872">
    <property type="term" value="F:metal ion binding"/>
    <property type="evidence" value="ECO:0007669"/>
    <property type="project" value="UniProtKB-KW"/>
</dbReference>
<dbReference type="EMBL" id="SMRS01000002">
    <property type="protein sequence ID" value="KAA0875685.1"/>
    <property type="molecule type" value="Genomic_DNA"/>
</dbReference>
<dbReference type="RefSeq" id="WP_149389989.1">
    <property type="nucleotide sequence ID" value="NZ_SMRS01000002.1"/>
</dbReference>
<organism evidence="6 7">
    <name type="scientific">Nitrincola tapanii</name>
    <dbReference type="NCBI Taxonomy" id="1708751"/>
    <lineage>
        <taxon>Bacteria</taxon>
        <taxon>Pseudomonadati</taxon>
        <taxon>Pseudomonadota</taxon>
        <taxon>Gammaproteobacteria</taxon>
        <taxon>Oceanospirillales</taxon>
        <taxon>Oceanospirillaceae</taxon>
        <taxon>Nitrincola</taxon>
    </lineage>
</organism>
<comment type="similarity">
    <text evidence="1 3">Belongs to the pirin family.</text>
</comment>
<dbReference type="PIRSF" id="PIRSF006232">
    <property type="entry name" value="Pirin"/>
    <property type="match status" value="1"/>
</dbReference>
<feature type="binding site" evidence="2">
    <location>
        <position position="103"/>
    </location>
    <ligand>
        <name>Fe cation</name>
        <dbReference type="ChEBI" id="CHEBI:24875"/>
    </ligand>
</feature>
<dbReference type="SUPFAM" id="SSF51182">
    <property type="entry name" value="RmlC-like cupins"/>
    <property type="match status" value="1"/>
</dbReference>
<feature type="binding site" evidence="2">
    <location>
        <position position="105"/>
    </location>
    <ligand>
        <name>Fe cation</name>
        <dbReference type="ChEBI" id="CHEBI:24875"/>
    </ligand>
</feature>
<comment type="caution">
    <text evidence="6">The sequence shown here is derived from an EMBL/GenBank/DDBJ whole genome shotgun (WGS) entry which is preliminary data.</text>
</comment>
<gene>
    <name evidence="6" type="ORF">E1H14_03020</name>
</gene>
<dbReference type="InterPro" id="IPR012093">
    <property type="entry name" value="Pirin"/>
</dbReference>
<dbReference type="AlphaFoldDB" id="A0A5A9W663"/>
<reference evidence="6 7" key="1">
    <citation type="submission" date="2019-03" db="EMBL/GenBank/DDBJ databases">
        <title>Nitrincola sp. nov. isolated from an Indian soda lake.</title>
        <authorList>
            <person name="Joshi A."/>
            <person name="Thite S.V."/>
            <person name="Joseph N."/>
            <person name="Dhotre D."/>
            <person name="Moorthy M."/>
            <person name="Shouche Y.S."/>
        </authorList>
    </citation>
    <scope>NUCLEOTIDE SEQUENCE [LARGE SCALE GENOMIC DNA]</scope>
    <source>
        <strain evidence="6 7">MEB193</strain>
    </source>
</reference>
<dbReference type="Pfam" id="PF05726">
    <property type="entry name" value="Pirin_C"/>
    <property type="match status" value="1"/>
</dbReference>
<dbReference type="CDD" id="cd02247">
    <property type="entry name" value="cupin_pirin_C"/>
    <property type="match status" value="1"/>
</dbReference>
<evidence type="ECO:0000259" key="4">
    <source>
        <dbReference type="Pfam" id="PF02678"/>
    </source>
</evidence>
<dbReference type="InterPro" id="IPR011051">
    <property type="entry name" value="RmlC_Cupin_sf"/>
</dbReference>
<feature type="domain" description="Pirin C-terminal" evidence="5">
    <location>
        <begin position="179"/>
        <end position="278"/>
    </location>
</feature>
<keyword evidence="2" id="KW-0408">Iron</keyword>
<evidence type="ECO:0000256" key="3">
    <source>
        <dbReference type="RuleBase" id="RU003457"/>
    </source>
</evidence>
<dbReference type="CDD" id="cd02909">
    <property type="entry name" value="cupin_pirin_N"/>
    <property type="match status" value="1"/>
</dbReference>
<feature type="domain" description="Pirin N-terminal" evidence="4">
    <location>
        <begin position="21"/>
        <end position="121"/>
    </location>
</feature>
<dbReference type="PANTHER" id="PTHR13903">
    <property type="entry name" value="PIRIN-RELATED"/>
    <property type="match status" value="1"/>
</dbReference>
<feature type="binding site" evidence="2">
    <location>
        <position position="59"/>
    </location>
    <ligand>
        <name>Fe cation</name>
        <dbReference type="ChEBI" id="CHEBI:24875"/>
    </ligand>
</feature>
<keyword evidence="2" id="KW-0479">Metal-binding</keyword>
<name>A0A5A9W663_9GAMM</name>
<evidence type="ECO:0000259" key="5">
    <source>
        <dbReference type="Pfam" id="PF05726"/>
    </source>
</evidence>
<evidence type="ECO:0000313" key="7">
    <source>
        <dbReference type="Proteomes" id="UP000325302"/>
    </source>
</evidence>
<keyword evidence="7" id="KW-1185">Reference proteome</keyword>
<dbReference type="Proteomes" id="UP000325302">
    <property type="component" value="Unassembled WGS sequence"/>
</dbReference>
<dbReference type="OrthoDB" id="9780903at2"/>
<evidence type="ECO:0000256" key="2">
    <source>
        <dbReference type="PIRSR" id="PIRSR006232-1"/>
    </source>
</evidence>